<dbReference type="EMBL" id="JAAKZV010000100">
    <property type="protein sequence ID" value="NGN66553.1"/>
    <property type="molecule type" value="Genomic_DNA"/>
</dbReference>
<accession>A0A6G4U395</accession>
<evidence type="ECO:0000313" key="3">
    <source>
        <dbReference type="EMBL" id="NGN66553.1"/>
    </source>
</evidence>
<dbReference type="RefSeq" id="WP_165239866.1">
    <property type="nucleotide sequence ID" value="NZ_JAAKZV010000100.1"/>
</dbReference>
<evidence type="ECO:0000256" key="2">
    <source>
        <dbReference type="SAM" id="SignalP"/>
    </source>
</evidence>
<proteinExistence type="predicted"/>
<evidence type="ECO:0008006" key="5">
    <source>
        <dbReference type="Google" id="ProtNLM"/>
    </source>
</evidence>
<keyword evidence="2" id="KW-0732">Signal</keyword>
<dbReference type="AlphaFoldDB" id="A0A6G4U395"/>
<organism evidence="3 4">
    <name type="scientific">Streptomyces coryli</name>
    <dbReference type="NCBI Taxonomy" id="1128680"/>
    <lineage>
        <taxon>Bacteria</taxon>
        <taxon>Bacillati</taxon>
        <taxon>Actinomycetota</taxon>
        <taxon>Actinomycetes</taxon>
        <taxon>Kitasatosporales</taxon>
        <taxon>Streptomycetaceae</taxon>
        <taxon>Streptomyces</taxon>
    </lineage>
</organism>
<feature type="compositionally biased region" description="Polar residues" evidence="1">
    <location>
        <begin position="36"/>
        <end position="47"/>
    </location>
</feature>
<keyword evidence="4" id="KW-1185">Reference proteome</keyword>
<feature type="compositionally biased region" description="Polar residues" evidence="1">
    <location>
        <begin position="62"/>
        <end position="80"/>
    </location>
</feature>
<sequence length="90" mass="8808">MASIRTARIIAAVASVPLAAALLSGVAQADNGAFANNHSISGATSQEAGGGNYGIGNNSSNTQQSNVGVGNSNTSTTVTGDGNVVFSPLW</sequence>
<protein>
    <recommendedName>
        <fullName evidence="5">Secreted protein</fullName>
    </recommendedName>
</protein>
<reference evidence="3 4" key="1">
    <citation type="submission" date="2020-02" db="EMBL/GenBank/DDBJ databases">
        <title>Whole-genome analyses of novel actinobacteria.</title>
        <authorList>
            <person name="Sahin N."/>
        </authorList>
    </citation>
    <scope>NUCLEOTIDE SEQUENCE [LARGE SCALE GENOMIC DNA]</scope>
    <source>
        <strain evidence="3 4">A7024</strain>
    </source>
</reference>
<dbReference type="Proteomes" id="UP000481583">
    <property type="component" value="Unassembled WGS sequence"/>
</dbReference>
<evidence type="ECO:0000313" key="4">
    <source>
        <dbReference type="Proteomes" id="UP000481583"/>
    </source>
</evidence>
<name>A0A6G4U395_9ACTN</name>
<comment type="caution">
    <text evidence="3">The sequence shown here is derived from an EMBL/GenBank/DDBJ whole genome shotgun (WGS) entry which is preliminary data.</text>
</comment>
<evidence type="ECO:0000256" key="1">
    <source>
        <dbReference type="SAM" id="MobiDB-lite"/>
    </source>
</evidence>
<feature type="region of interest" description="Disordered" evidence="1">
    <location>
        <begin position="36"/>
        <end position="90"/>
    </location>
</feature>
<gene>
    <name evidence="3" type="ORF">G5C51_21955</name>
</gene>
<feature type="signal peptide" evidence="2">
    <location>
        <begin position="1"/>
        <end position="29"/>
    </location>
</feature>
<feature type="chain" id="PRO_5026007098" description="Secreted protein" evidence="2">
    <location>
        <begin position="30"/>
        <end position="90"/>
    </location>
</feature>